<gene>
    <name evidence="1" type="ORF">QE152_g942</name>
</gene>
<reference evidence="1 2" key="1">
    <citation type="journal article" date="2024" name="BMC Genomics">
        <title>De novo assembly and annotation of Popillia japonica's genome with initial clues to its potential as an invasive pest.</title>
        <authorList>
            <person name="Cucini C."/>
            <person name="Boschi S."/>
            <person name="Funari R."/>
            <person name="Cardaioli E."/>
            <person name="Iannotti N."/>
            <person name="Marturano G."/>
            <person name="Paoli F."/>
            <person name="Bruttini M."/>
            <person name="Carapelli A."/>
            <person name="Frati F."/>
            <person name="Nardi F."/>
        </authorList>
    </citation>
    <scope>NUCLEOTIDE SEQUENCE [LARGE SCALE GENOMIC DNA]</scope>
    <source>
        <strain evidence="1">DMR45628</strain>
    </source>
</reference>
<sequence length="164" mass="19391">MTKQQTCDKVNANRKEIENIKVGQEVYVRKKLRNKLKPKFGKEQITNIEADKLFSYVNKIKEQMNLVNTTYIKKRYPPARNQENLHKQQEMSLSLLKSISAKMTSTFLQLSENQEKISTKIKELSMDVSRIGFYQLLQNANEQLIQWMYPESDCINYYKTPMNN</sequence>
<protein>
    <submittedName>
        <fullName evidence="1">Uncharacterized protein</fullName>
    </submittedName>
</protein>
<dbReference type="Proteomes" id="UP001458880">
    <property type="component" value="Unassembled WGS sequence"/>
</dbReference>
<keyword evidence="2" id="KW-1185">Reference proteome</keyword>
<name>A0AAW1N3X7_POPJA</name>
<dbReference type="EMBL" id="JASPKY010000005">
    <property type="protein sequence ID" value="KAK9754725.1"/>
    <property type="molecule type" value="Genomic_DNA"/>
</dbReference>
<proteinExistence type="predicted"/>
<accession>A0AAW1N3X7</accession>
<evidence type="ECO:0000313" key="2">
    <source>
        <dbReference type="Proteomes" id="UP001458880"/>
    </source>
</evidence>
<evidence type="ECO:0000313" key="1">
    <source>
        <dbReference type="EMBL" id="KAK9754725.1"/>
    </source>
</evidence>
<dbReference type="AlphaFoldDB" id="A0AAW1N3X7"/>
<organism evidence="1 2">
    <name type="scientific">Popillia japonica</name>
    <name type="common">Japanese beetle</name>
    <dbReference type="NCBI Taxonomy" id="7064"/>
    <lineage>
        <taxon>Eukaryota</taxon>
        <taxon>Metazoa</taxon>
        <taxon>Ecdysozoa</taxon>
        <taxon>Arthropoda</taxon>
        <taxon>Hexapoda</taxon>
        <taxon>Insecta</taxon>
        <taxon>Pterygota</taxon>
        <taxon>Neoptera</taxon>
        <taxon>Endopterygota</taxon>
        <taxon>Coleoptera</taxon>
        <taxon>Polyphaga</taxon>
        <taxon>Scarabaeiformia</taxon>
        <taxon>Scarabaeidae</taxon>
        <taxon>Rutelinae</taxon>
        <taxon>Popillia</taxon>
    </lineage>
</organism>
<comment type="caution">
    <text evidence="1">The sequence shown here is derived from an EMBL/GenBank/DDBJ whole genome shotgun (WGS) entry which is preliminary data.</text>
</comment>